<name>A0ABN1QW68_9ACTN</name>
<evidence type="ECO:0000259" key="4">
    <source>
        <dbReference type="PROSITE" id="PS51677"/>
    </source>
</evidence>
<dbReference type="CDD" id="cd12215">
    <property type="entry name" value="ChiC_BD"/>
    <property type="match status" value="1"/>
</dbReference>
<dbReference type="InterPro" id="IPR036573">
    <property type="entry name" value="CBM_sf_5/12"/>
</dbReference>
<keyword evidence="6" id="KW-1185">Reference proteome</keyword>
<comment type="caution">
    <text evidence="5">The sequence shown here is derived from an EMBL/GenBank/DDBJ whole genome shotgun (WGS) entry which is preliminary data.</text>
</comment>
<evidence type="ECO:0000256" key="3">
    <source>
        <dbReference type="SAM" id="SignalP"/>
    </source>
</evidence>
<evidence type="ECO:0000256" key="2">
    <source>
        <dbReference type="SAM" id="MobiDB-lite"/>
    </source>
</evidence>
<dbReference type="Gene3D" id="2.10.10.20">
    <property type="entry name" value="Carbohydrate-binding module superfamily 5/12"/>
    <property type="match status" value="1"/>
</dbReference>
<dbReference type="EMBL" id="BAAAHQ010000041">
    <property type="protein sequence ID" value="GAA0947843.1"/>
    <property type="molecule type" value="Genomic_DNA"/>
</dbReference>
<feature type="signal peptide" evidence="3">
    <location>
        <begin position="1"/>
        <end position="22"/>
    </location>
</feature>
<dbReference type="Pfam" id="PF01522">
    <property type="entry name" value="Polysacc_deac_1"/>
    <property type="match status" value="1"/>
</dbReference>
<dbReference type="PROSITE" id="PS51677">
    <property type="entry name" value="NODB"/>
    <property type="match status" value="1"/>
</dbReference>
<gene>
    <name evidence="5" type="ORF">GCM10009560_64690</name>
</gene>
<dbReference type="SMART" id="SM00495">
    <property type="entry name" value="ChtBD3"/>
    <property type="match status" value="1"/>
</dbReference>
<dbReference type="SUPFAM" id="SSF51055">
    <property type="entry name" value="Carbohydrate binding domain"/>
    <property type="match status" value="1"/>
</dbReference>
<dbReference type="SUPFAM" id="SSF88713">
    <property type="entry name" value="Glycoside hydrolase/deacetylase"/>
    <property type="match status" value="1"/>
</dbReference>
<evidence type="ECO:0000313" key="5">
    <source>
        <dbReference type="EMBL" id="GAA0947843.1"/>
    </source>
</evidence>
<feature type="region of interest" description="Disordered" evidence="2">
    <location>
        <begin position="24"/>
        <end position="52"/>
    </location>
</feature>
<dbReference type="CDD" id="cd10917">
    <property type="entry name" value="CE4_NodB_like_6s_7s"/>
    <property type="match status" value="1"/>
</dbReference>
<dbReference type="RefSeq" id="WP_343953968.1">
    <property type="nucleotide sequence ID" value="NZ_BAAAHQ010000041.1"/>
</dbReference>
<evidence type="ECO:0000313" key="6">
    <source>
        <dbReference type="Proteomes" id="UP001501578"/>
    </source>
</evidence>
<dbReference type="Proteomes" id="UP001501578">
    <property type="component" value="Unassembled WGS sequence"/>
</dbReference>
<feature type="chain" id="PRO_5046649275" description="NodB homology domain-containing protein" evidence="3">
    <location>
        <begin position="23"/>
        <end position="305"/>
    </location>
</feature>
<sequence>MLSVVTRVAAVMVTALASATLAATTASATSTPEPAVRSYDRAPSASTTTAAAAPVVTRTQRDGKAVSFTFDDGPHPTYTPQVLDLLAQNQLKATFCLVGTEVEKYPDLVRRINAEGHALCNHSWQHDSMQTKPVADIRADLTRTSNAIRAAVPNAVIKYYRAPYGEWGASPDVAQELGMTSVGWSVDPRDWALPGADAIAQSVRTNLRDTGVVLLHDAGGVREQTVSAVRVLLPELKAAGWFFDVPQDLNGAVNCTGIPAWSPTQVYTGGQSVTHAGRKWTAKWWTQNNTPGTNDVWSNAGLCPV</sequence>
<accession>A0ABN1QW68</accession>
<keyword evidence="3" id="KW-0732">Signal</keyword>
<dbReference type="InterPro" id="IPR011330">
    <property type="entry name" value="Glyco_hydro/deAcase_b/a-brl"/>
</dbReference>
<reference evidence="5 6" key="1">
    <citation type="journal article" date="2019" name="Int. J. Syst. Evol. Microbiol.">
        <title>The Global Catalogue of Microorganisms (GCM) 10K type strain sequencing project: providing services to taxonomists for standard genome sequencing and annotation.</title>
        <authorList>
            <consortium name="The Broad Institute Genomics Platform"/>
            <consortium name="The Broad Institute Genome Sequencing Center for Infectious Disease"/>
            <person name="Wu L."/>
            <person name="Ma J."/>
        </authorList>
    </citation>
    <scope>NUCLEOTIDE SEQUENCE [LARGE SCALE GENOMIC DNA]</scope>
    <source>
        <strain evidence="5 6">JCM 11136</strain>
    </source>
</reference>
<dbReference type="InterPro" id="IPR003610">
    <property type="entry name" value="CBM5/12"/>
</dbReference>
<feature type="compositionally biased region" description="Low complexity" evidence="2">
    <location>
        <begin position="41"/>
        <end position="52"/>
    </location>
</feature>
<protein>
    <recommendedName>
        <fullName evidence="4">NodB homology domain-containing protein</fullName>
    </recommendedName>
</protein>
<dbReference type="InterPro" id="IPR050248">
    <property type="entry name" value="Polysacc_deacetylase_ArnD"/>
</dbReference>
<keyword evidence="1" id="KW-0378">Hydrolase</keyword>
<dbReference type="InterPro" id="IPR002509">
    <property type="entry name" value="NODB_dom"/>
</dbReference>
<dbReference type="Gene3D" id="3.20.20.370">
    <property type="entry name" value="Glycoside hydrolase/deacetylase"/>
    <property type="match status" value="1"/>
</dbReference>
<proteinExistence type="predicted"/>
<evidence type="ECO:0000256" key="1">
    <source>
        <dbReference type="ARBA" id="ARBA00022801"/>
    </source>
</evidence>
<feature type="domain" description="NodB homology" evidence="4">
    <location>
        <begin position="64"/>
        <end position="244"/>
    </location>
</feature>
<dbReference type="PANTHER" id="PTHR10587">
    <property type="entry name" value="GLYCOSYL TRANSFERASE-RELATED"/>
    <property type="match status" value="1"/>
</dbReference>
<dbReference type="Pfam" id="PF02839">
    <property type="entry name" value="CBM_5_12"/>
    <property type="match status" value="1"/>
</dbReference>
<organism evidence="5 6">
    <name type="scientific">Nonomuraea longicatena</name>
    <dbReference type="NCBI Taxonomy" id="83682"/>
    <lineage>
        <taxon>Bacteria</taxon>
        <taxon>Bacillati</taxon>
        <taxon>Actinomycetota</taxon>
        <taxon>Actinomycetes</taxon>
        <taxon>Streptosporangiales</taxon>
        <taxon>Streptosporangiaceae</taxon>
        <taxon>Nonomuraea</taxon>
    </lineage>
</organism>